<dbReference type="EMBL" id="CP055538">
    <property type="protein sequence ID" value="QLO14516.1"/>
    <property type="molecule type" value="Genomic_DNA"/>
</dbReference>
<feature type="chain" id="PRO_5042276337" description="Lipoprotein" evidence="1">
    <location>
        <begin position="19"/>
        <end position="160"/>
    </location>
</feature>
<evidence type="ECO:0000313" key="2">
    <source>
        <dbReference type="EMBL" id="QLO14516.1"/>
    </source>
</evidence>
<protein>
    <recommendedName>
        <fullName evidence="4">Lipoprotein</fullName>
    </recommendedName>
</protein>
<organism evidence="2 3">
    <name type="scientific">Citrobacter freundii</name>
    <dbReference type="NCBI Taxonomy" id="546"/>
    <lineage>
        <taxon>Bacteria</taxon>
        <taxon>Pseudomonadati</taxon>
        <taxon>Pseudomonadota</taxon>
        <taxon>Gammaproteobacteria</taxon>
        <taxon>Enterobacterales</taxon>
        <taxon>Enterobacteriaceae</taxon>
        <taxon>Citrobacter</taxon>
        <taxon>Citrobacter freundii complex</taxon>
    </lineage>
</organism>
<evidence type="ECO:0000313" key="3">
    <source>
        <dbReference type="Proteomes" id="UP000510650"/>
    </source>
</evidence>
<feature type="signal peptide" evidence="1">
    <location>
        <begin position="1"/>
        <end position="18"/>
    </location>
</feature>
<gene>
    <name evidence="2" type="ORF">HV183_14345</name>
</gene>
<evidence type="ECO:0008006" key="4">
    <source>
        <dbReference type="Google" id="ProtNLM"/>
    </source>
</evidence>
<name>A0AAE7KZC1_CITFR</name>
<sequence>MKKVFTTAVLAMALSACSGGNSNSDAQKQAKYDELSKCDVAIEAPSHLPTNKKDFAEFLSVQARNASSDQFVTQKRLDILQLVGWNSSVADAITSCGANRKDKRKEISSSVFETMKASTKNAEERRALVEAYSSWEAYVSSQTPLAKQDFDSKVGYYKNM</sequence>
<dbReference type="AlphaFoldDB" id="A0AAE7KZC1"/>
<dbReference type="Proteomes" id="UP000510650">
    <property type="component" value="Chromosome"/>
</dbReference>
<accession>A0AAE7KZC1</accession>
<dbReference type="PROSITE" id="PS51257">
    <property type="entry name" value="PROKAR_LIPOPROTEIN"/>
    <property type="match status" value="1"/>
</dbReference>
<dbReference type="RefSeq" id="WP_065554631.1">
    <property type="nucleotide sequence ID" value="NZ_CP055538.1"/>
</dbReference>
<reference evidence="3" key="1">
    <citation type="submission" date="2020-06" db="EMBL/GenBank/DDBJ databases">
        <title>REHAB project genomes.</title>
        <authorList>
            <person name="Shaw L.P."/>
        </authorList>
    </citation>
    <scope>NUCLEOTIDE SEQUENCE [LARGE SCALE GENOMIC DNA]</scope>
    <source>
        <strain evidence="3">RHBSTW-00398</strain>
    </source>
</reference>
<evidence type="ECO:0000256" key="1">
    <source>
        <dbReference type="SAM" id="SignalP"/>
    </source>
</evidence>
<proteinExistence type="predicted"/>
<keyword evidence="1" id="KW-0732">Signal</keyword>